<keyword evidence="1" id="KW-1133">Transmembrane helix</keyword>
<feature type="transmembrane region" description="Helical" evidence="1">
    <location>
        <begin position="317"/>
        <end position="338"/>
    </location>
</feature>
<name>A0A5B8RYC9_9BURK</name>
<feature type="transmembrane region" description="Helical" evidence="1">
    <location>
        <begin position="96"/>
        <end position="112"/>
    </location>
</feature>
<feature type="transmembrane region" description="Helical" evidence="1">
    <location>
        <begin position="253"/>
        <end position="272"/>
    </location>
</feature>
<feature type="transmembrane region" description="Helical" evidence="1">
    <location>
        <begin position="12"/>
        <end position="34"/>
    </location>
</feature>
<dbReference type="OrthoDB" id="9770040at2"/>
<sequence>MDPHWRLRYTLLAPHRLGFSLAVVMLLAASLWWALVQLERASGVLGLPGAMPEFLTHAAAMGFGFMPLFFAGFLFTAGPKWLDVAPLSVAQIQWPLFMQCLGWLLWLLGGLWSRPLALAGLALAWVGLVWMSLLYAGLVRASRAPNQLHGKMARAAFFVGCISVAALGLSMLAGRDDLARAWALTGIWGFIGVVFMTVAHRMIPFFTHGKIPGVEAWRPTWVMALLAVAVGAQAVFVWLGMLPWPEGLASAGLWLRGAFEWAIGLVLIWLAVRWGLVPALKIPLLGMLHIGFLWLGLSNLIAGTADWWSASAGAPMWQLAALHAFTMGCLGSLILAMVSRVAAGHSGRPLVAGALVWSLFLLLQLTVVVRVVAALPMAAGAALLALAAVLWLAIMAVWGLRLLGWWGRVRIDGNPG</sequence>
<reference evidence="2 3" key="1">
    <citation type="submission" date="2019-07" db="EMBL/GenBank/DDBJ databases">
        <title>Complete genome sequence of Comamonas sp. NLF 7-7 isolated from livestock.</title>
        <authorList>
            <person name="Kim D.H."/>
            <person name="Kim J.G."/>
        </authorList>
    </citation>
    <scope>NUCLEOTIDE SEQUENCE [LARGE SCALE GENOMIC DNA]</scope>
    <source>
        <strain evidence="2 3">NLF 7-7</strain>
    </source>
</reference>
<dbReference type="Proteomes" id="UP000321199">
    <property type="component" value="Chromosome"/>
</dbReference>
<accession>A0A5B8RYC9</accession>
<dbReference type="Pfam" id="PF05940">
    <property type="entry name" value="NnrS"/>
    <property type="match status" value="1"/>
</dbReference>
<dbReference type="EMBL" id="CP042344">
    <property type="protein sequence ID" value="QEA14491.1"/>
    <property type="molecule type" value="Genomic_DNA"/>
</dbReference>
<keyword evidence="1" id="KW-0812">Transmembrane</keyword>
<evidence type="ECO:0000313" key="3">
    <source>
        <dbReference type="Proteomes" id="UP000321199"/>
    </source>
</evidence>
<feature type="transmembrane region" description="Helical" evidence="1">
    <location>
        <begin position="379"/>
        <end position="400"/>
    </location>
</feature>
<proteinExistence type="predicted"/>
<dbReference type="AlphaFoldDB" id="A0A5B8RYC9"/>
<evidence type="ECO:0000313" key="2">
    <source>
        <dbReference type="EMBL" id="QEA14491.1"/>
    </source>
</evidence>
<feature type="transmembrane region" description="Helical" evidence="1">
    <location>
        <begin position="153"/>
        <end position="173"/>
    </location>
</feature>
<evidence type="ECO:0000256" key="1">
    <source>
        <dbReference type="SAM" id="Phobius"/>
    </source>
</evidence>
<feature type="transmembrane region" description="Helical" evidence="1">
    <location>
        <begin position="220"/>
        <end position="241"/>
    </location>
</feature>
<feature type="transmembrane region" description="Helical" evidence="1">
    <location>
        <begin position="179"/>
        <end position="199"/>
    </location>
</feature>
<keyword evidence="1" id="KW-0472">Membrane</keyword>
<organism evidence="2 3">
    <name type="scientific">Comamonas flocculans</name>
    <dbReference type="NCBI Taxonomy" id="2597701"/>
    <lineage>
        <taxon>Bacteria</taxon>
        <taxon>Pseudomonadati</taxon>
        <taxon>Pseudomonadota</taxon>
        <taxon>Betaproteobacteria</taxon>
        <taxon>Burkholderiales</taxon>
        <taxon>Comamonadaceae</taxon>
        <taxon>Comamonas</taxon>
    </lineage>
</organism>
<protein>
    <submittedName>
        <fullName evidence="2">NnrS family protein</fullName>
    </submittedName>
</protein>
<gene>
    <name evidence="2" type="ORF">FOZ74_06125</name>
</gene>
<dbReference type="KEGG" id="cof:FOZ74_06125"/>
<feature type="transmembrane region" description="Helical" evidence="1">
    <location>
        <begin position="284"/>
        <end position="305"/>
    </location>
</feature>
<feature type="transmembrane region" description="Helical" evidence="1">
    <location>
        <begin position="350"/>
        <end position="373"/>
    </location>
</feature>
<feature type="transmembrane region" description="Helical" evidence="1">
    <location>
        <begin position="118"/>
        <end position="141"/>
    </location>
</feature>
<dbReference type="InterPro" id="IPR010266">
    <property type="entry name" value="NnrS"/>
</dbReference>
<feature type="transmembrane region" description="Helical" evidence="1">
    <location>
        <begin position="54"/>
        <end position="75"/>
    </location>
</feature>
<keyword evidence="3" id="KW-1185">Reference proteome</keyword>